<proteinExistence type="predicted"/>
<evidence type="ECO:0000313" key="3">
    <source>
        <dbReference type="Proteomes" id="UP000032232"/>
    </source>
</evidence>
<dbReference type="PROSITE" id="PS51819">
    <property type="entry name" value="VOC"/>
    <property type="match status" value="1"/>
</dbReference>
<dbReference type="STRING" id="935700.jaqu_33440"/>
<comment type="caution">
    <text evidence="2">The sequence shown here is derived from an EMBL/GenBank/DDBJ whole genome shotgun (WGS) entry which is preliminary data.</text>
</comment>
<sequence length="117" mass="12784">MSFTALFAQLACSDATASHDWFETLFARPCDMRPMSGLAEWHIGDGAGFQLFHNPPAAGHGTMTVFVDDLRAERARLSEARLAVGEIEPGDAVDLLQLRDPDGNLVVLVEKRRDTDG</sequence>
<dbReference type="Proteomes" id="UP000032232">
    <property type="component" value="Unassembled WGS sequence"/>
</dbReference>
<keyword evidence="3" id="KW-1185">Reference proteome</keyword>
<accession>A0A0D1D4L7</accession>
<dbReference type="CDD" id="cd06587">
    <property type="entry name" value="VOC"/>
    <property type="match status" value="1"/>
</dbReference>
<gene>
    <name evidence="2" type="ORF">jaqu_33440</name>
</gene>
<dbReference type="PATRIC" id="fig|935700.4.peg.3450"/>
<dbReference type="SUPFAM" id="SSF54593">
    <property type="entry name" value="Glyoxalase/Bleomycin resistance protein/Dihydroxybiphenyl dioxygenase"/>
    <property type="match status" value="1"/>
</dbReference>
<reference evidence="2 3" key="1">
    <citation type="submission" date="2015-02" db="EMBL/GenBank/DDBJ databases">
        <title>Genome Sequence of Jannaschia aquimarina DSM28248, a member of the Roseobacter clade.</title>
        <authorList>
            <person name="Voget S."/>
            <person name="Daniel R."/>
        </authorList>
    </citation>
    <scope>NUCLEOTIDE SEQUENCE [LARGE SCALE GENOMIC DNA]</scope>
    <source>
        <strain evidence="2 3">GSW-M26</strain>
    </source>
</reference>
<evidence type="ECO:0000313" key="2">
    <source>
        <dbReference type="EMBL" id="KIT15018.1"/>
    </source>
</evidence>
<dbReference type="InterPro" id="IPR029068">
    <property type="entry name" value="Glyas_Bleomycin-R_OHBP_Dase"/>
</dbReference>
<dbReference type="OrthoDB" id="2453533at2"/>
<evidence type="ECO:0000259" key="1">
    <source>
        <dbReference type="PROSITE" id="PS51819"/>
    </source>
</evidence>
<dbReference type="RefSeq" id="WP_043920093.1">
    <property type="nucleotide sequence ID" value="NZ_FZPF01000001.1"/>
</dbReference>
<protein>
    <submittedName>
        <fullName evidence="2">Glyoxalase-like domain protein</fullName>
    </submittedName>
</protein>
<feature type="domain" description="VOC" evidence="1">
    <location>
        <begin position="4"/>
        <end position="111"/>
    </location>
</feature>
<dbReference type="AlphaFoldDB" id="A0A0D1D4L7"/>
<dbReference type="EMBL" id="JYFE01000060">
    <property type="protein sequence ID" value="KIT15018.1"/>
    <property type="molecule type" value="Genomic_DNA"/>
</dbReference>
<dbReference type="Gene3D" id="3.10.180.10">
    <property type="entry name" value="2,3-Dihydroxybiphenyl 1,2-Dioxygenase, domain 1"/>
    <property type="match status" value="1"/>
</dbReference>
<dbReference type="InterPro" id="IPR037523">
    <property type="entry name" value="VOC_core"/>
</dbReference>
<organism evidence="2 3">
    <name type="scientific">Jannaschia aquimarina</name>
    <dbReference type="NCBI Taxonomy" id="935700"/>
    <lineage>
        <taxon>Bacteria</taxon>
        <taxon>Pseudomonadati</taxon>
        <taxon>Pseudomonadota</taxon>
        <taxon>Alphaproteobacteria</taxon>
        <taxon>Rhodobacterales</taxon>
        <taxon>Roseobacteraceae</taxon>
        <taxon>Jannaschia</taxon>
    </lineage>
</organism>
<name>A0A0D1D4L7_9RHOB</name>